<dbReference type="OrthoDB" id="9814826at2"/>
<evidence type="ECO:0000313" key="2">
    <source>
        <dbReference type="EMBL" id="QEO10583.1"/>
    </source>
</evidence>
<reference evidence="2 3" key="1">
    <citation type="submission" date="2019-09" db="EMBL/GenBank/DDBJ databases">
        <title>Genome sequencing of strain KACC 19322.</title>
        <authorList>
            <person name="Heo J."/>
            <person name="Kim S.-J."/>
            <person name="Kim J.-S."/>
            <person name="Hong S.-B."/>
            <person name="Kwon S.-W."/>
        </authorList>
    </citation>
    <scope>NUCLEOTIDE SEQUENCE [LARGE SCALE GENOMIC DNA]</scope>
    <source>
        <strain evidence="2 3">KACC 19322</strain>
    </source>
</reference>
<organism evidence="2 3">
    <name type="scientific">Protaetiibacter larvae</name>
    <dbReference type="NCBI Taxonomy" id="2592654"/>
    <lineage>
        <taxon>Bacteria</taxon>
        <taxon>Bacillati</taxon>
        <taxon>Actinomycetota</taxon>
        <taxon>Actinomycetes</taxon>
        <taxon>Micrococcales</taxon>
        <taxon>Microbacteriaceae</taxon>
        <taxon>Protaetiibacter</taxon>
    </lineage>
</organism>
<dbReference type="InterPro" id="IPR013113">
    <property type="entry name" value="SIP_FAD-bd"/>
</dbReference>
<dbReference type="RefSeq" id="WP_149325999.1">
    <property type="nucleotide sequence ID" value="NZ_CP043504.1"/>
</dbReference>
<dbReference type="KEGG" id="lyk:FLP23_11575"/>
<dbReference type="PANTHER" id="PTHR30157:SF0">
    <property type="entry name" value="NADPH-DEPENDENT FERRIC-CHELATE REDUCTASE"/>
    <property type="match status" value="1"/>
</dbReference>
<evidence type="ECO:0000313" key="3">
    <source>
        <dbReference type="Proteomes" id="UP000322159"/>
    </source>
</evidence>
<dbReference type="Proteomes" id="UP000322159">
    <property type="component" value="Chromosome"/>
</dbReference>
<name>A0A5C1Y921_9MICO</name>
<dbReference type="GO" id="GO:0016491">
    <property type="term" value="F:oxidoreductase activity"/>
    <property type="evidence" value="ECO:0007669"/>
    <property type="project" value="InterPro"/>
</dbReference>
<dbReference type="InterPro" id="IPR017927">
    <property type="entry name" value="FAD-bd_FR_type"/>
</dbReference>
<dbReference type="PROSITE" id="PS51384">
    <property type="entry name" value="FAD_FR"/>
    <property type="match status" value="1"/>
</dbReference>
<dbReference type="InterPro" id="IPR017938">
    <property type="entry name" value="Riboflavin_synthase-like_b-brl"/>
</dbReference>
<keyword evidence="3" id="KW-1185">Reference proteome</keyword>
<gene>
    <name evidence="2" type="ORF">FLP23_11575</name>
</gene>
<dbReference type="AlphaFoldDB" id="A0A5C1Y921"/>
<sequence>MSSHTPRRIRTVMHPLRSRRLTVLRVESLTARMRRVVLGGEALEAGFPFPAFASTDHVKLVLPDELTGELRVPDVVDDRIERPVTPPILRDYTVRRLDPAAGELWIDLVLHPHGPAGRWAERVAPGDEVGVLGPRGSHLYPDDYARYLFVADETAQPALARFLDDLDGRPATVIGLSTTPDEFLDAARPGVTLRTLLLPVDGDRGAALTAALASEDLDDEDTFIWMAGEARSLIPARRLLRERGIARERWEVDGYWKSGVAAHDHHADLED</sequence>
<feature type="domain" description="FAD-binding FR-type" evidence="1">
    <location>
        <begin position="16"/>
        <end position="141"/>
    </location>
</feature>
<dbReference type="InterPro" id="IPR039374">
    <property type="entry name" value="SIP_fam"/>
</dbReference>
<accession>A0A5C1Y921</accession>
<protein>
    <submittedName>
        <fullName evidence="2">Siderophore-interacting protein</fullName>
    </submittedName>
</protein>
<dbReference type="PANTHER" id="PTHR30157">
    <property type="entry name" value="FERRIC REDUCTASE, NADPH-DEPENDENT"/>
    <property type="match status" value="1"/>
</dbReference>
<dbReference type="CDD" id="cd06193">
    <property type="entry name" value="siderophore_interacting"/>
    <property type="match status" value="1"/>
</dbReference>
<dbReference type="InterPro" id="IPR007037">
    <property type="entry name" value="SIP_rossman_dom"/>
</dbReference>
<dbReference type="Gene3D" id="2.40.30.10">
    <property type="entry name" value="Translation factors"/>
    <property type="match status" value="1"/>
</dbReference>
<dbReference type="InterPro" id="IPR039261">
    <property type="entry name" value="FNR_nucleotide-bd"/>
</dbReference>
<evidence type="ECO:0000259" key="1">
    <source>
        <dbReference type="PROSITE" id="PS51384"/>
    </source>
</evidence>
<proteinExistence type="predicted"/>
<dbReference type="Pfam" id="PF04954">
    <property type="entry name" value="SIP"/>
    <property type="match status" value="1"/>
</dbReference>
<dbReference type="EMBL" id="CP043504">
    <property type="protein sequence ID" value="QEO10583.1"/>
    <property type="molecule type" value="Genomic_DNA"/>
</dbReference>
<dbReference type="Gene3D" id="3.40.50.80">
    <property type="entry name" value="Nucleotide-binding domain of ferredoxin-NADP reductase (FNR) module"/>
    <property type="match status" value="1"/>
</dbReference>
<dbReference type="SUPFAM" id="SSF63380">
    <property type="entry name" value="Riboflavin synthase domain-like"/>
    <property type="match status" value="1"/>
</dbReference>
<dbReference type="Pfam" id="PF08021">
    <property type="entry name" value="FAD_binding_9"/>
    <property type="match status" value="1"/>
</dbReference>